<dbReference type="EMBL" id="FORF01000001">
    <property type="protein sequence ID" value="SFI36296.1"/>
    <property type="molecule type" value="Genomic_DNA"/>
</dbReference>
<dbReference type="STRING" id="1121003.SAMN03080618_00243"/>
<accession>A0A1I3HKN8</accession>
<dbReference type="Proteomes" id="UP000242763">
    <property type="component" value="Unassembled WGS sequence"/>
</dbReference>
<dbReference type="SUPFAM" id="SSF53448">
    <property type="entry name" value="Nucleotide-diphospho-sugar transferases"/>
    <property type="match status" value="1"/>
</dbReference>
<dbReference type="InterPro" id="IPR029044">
    <property type="entry name" value="Nucleotide-diphossugar_trans"/>
</dbReference>
<organism evidence="1 2">
    <name type="scientific">Aquamicrobium aerolatum DSM 21857</name>
    <dbReference type="NCBI Taxonomy" id="1121003"/>
    <lineage>
        <taxon>Bacteria</taxon>
        <taxon>Pseudomonadati</taxon>
        <taxon>Pseudomonadota</taxon>
        <taxon>Alphaproteobacteria</taxon>
        <taxon>Hyphomicrobiales</taxon>
        <taxon>Phyllobacteriaceae</taxon>
        <taxon>Aerobium</taxon>
    </lineage>
</organism>
<reference evidence="2" key="1">
    <citation type="submission" date="2016-10" db="EMBL/GenBank/DDBJ databases">
        <authorList>
            <person name="Varghese N."/>
            <person name="Submissions S."/>
        </authorList>
    </citation>
    <scope>NUCLEOTIDE SEQUENCE [LARGE SCALE GENOMIC DNA]</scope>
    <source>
        <strain evidence="2">DSM 21857</strain>
    </source>
</reference>
<gene>
    <name evidence="1" type="ORF">SAMN03080618_00243</name>
</gene>
<evidence type="ECO:0000313" key="1">
    <source>
        <dbReference type="EMBL" id="SFI36296.1"/>
    </source>
</evidence>
<name>A0A1I3HKN8_9HYPH</name>
<keyword evidence="2" id="KW-1185">Reference proteome</keyword>
<dbReference type="AlphaFoldDB" id="A0A1I3HKN8"/>
<evidence type="ECO:0000313" key="2">
    <source>
        <dbReference type="Proteomes" id="UP000242763"/>
    </source>
</evidence>
<proteinExistence type="predicted"/>
<sequence length="176" mass="18859">MLSMSLLYAGPMLSVVIEADENAEGLAATLASLIPAAVDGVVREVIVCDAATNDAIEIVADHAGCTYLPRSSACDGIRLARCEWLLLLEPGARLGDGWADPLYTLMAADSVAMRFSCVPASRPSWAERWRQGRRPLRDGLVVLKAQALATGHLTANDIARSTRTRRVEGVIFAAPR</sequence>
<evidence type="ECO:0008006" key="3">
    <source>
        <dbReference type="Google" id="ProtNLM"/>
    </source>
</evidence>
<protein>
    <recommendedName>
        <fullName evidence="3">Glycosyl transferase family 2</fullName>
    </recommendedName>
</protein>